<evidence type="ECO:0000256" key="1">
    <source>
        <dbReference type="SAM" id="MobiDB-lite"/>
    </source>
</evidence>
<keyword evidence="4" id="KW-1185">Reference proteome</keyword>
<proteinExistence type="predicted"/>
<feature type="region of interest" description="Disordered" evidence="1">
    <location>
        <begin position="30"/>
        <end position="52"/>
    </location>
</feature>
<evidence type="ECO:0000256" key="2">
    <source>
        <dbReference type="SAM" id="Phobius"/>
    </source>
</evidence>
<dbReference type="EnsemblPlants" id="novel_model_3786_5bd9a17a">
    <property type="protein sequence ID" value="cds.novel_model_3786_5bd9a17a"/>
    <property type="gene ID" value="novel_gene_2021_5bd9a17a"/>
</dbReference>
<protein>
    <submittedName>
        <fullName evidence="3">Uncharacterized protein</fullName>
    </submittedName>
</protein>
<evidence type="ECO:0000313" key="4">
    <source>
        <dbReference type="Proteomes" id="UP000596661"/>
    </source>
</evidence>
<organism evidence="3 4">
    <name type="scientific">Cannabis sativa</name>
    <name type="common">Hemp</name>
    <name type="synonym">Marijuana</name>
    <dbReference type="NCBI Taxonomy" id="3483"/>
    <lineage>
        <taxon>Eukaryota</taxon>
        <taxon>Viridiplantae</taxon>
        <taxon>Streptophyta</taxon>
        <taxon>Embryophyta</taxon>
        <taxon>Tracheophyta</taxon>
        <taxon>Spermatophyta</taxon>
        <taxon>Magnoliopsida</taxon>
        <taxon>eudicotyledons</taxon>
        <taxon>Gunneridae</taxon>
        <taxon>Pentapetalae</taxon>
        <taxon>rosids</taxon>
        <taxon>fabids</taxon>
        <taxon>Rosales</taxon>
        <taxon>Cannabaceae</taxon>
        <taxon>Cannabis</taxon>
    </lineage>
</organism>
<dbReference type="AlphaFoldDB" id="A0A803R100"/>
<keyword evidence="2" id="KW-0812">Transmembrane</keyword>
<accession>A0A803R100</accession>
<name>A0A803R100_CANSA</name>
<dbReference type="Gramene" id="novel_model_3786_5bd9a17a">
    <property type="protein sequence ID" value="cds.novel_model_3786_5bd9a17a"/>
    <property type="gene ID" value="novel_gene_2021_5bd9a17a"/>
</dbReference>
<dbReference type="OMA" id="WHQEYLV"/>
<dbReference type="EMBL" id="UZAU01000400">
    <property type="status" value="NOT_ANNOTATED_CDS"/>
    <property type="molecule type" value="Genomic_DNA"/>
</dbReference>
<reference evidence="3" key="1">
    <citation type="submission" date="2018-11" db="EMBL/GenBank/DDBJ databases">
        <authorList>
            <person name="Grassa J C."/>
        </authorList>
    </citation>
    <scope>NUCLEOTIDE SEQUENCE [LARGE SCALE GENOMIC DNA]</scope>
</reference>
<keyword evidence="2" id="KW-0472">Membrane</keyword>
<dbReference type="Proteomes" id="UP000596661">
    <property type="component" value="Chromosome 4"/>
</dbReference>
<feature type="transmembrane region" description="Helical" evidence="2">
    <location>
        <begin position="176"/>
        <end position="200"/>
    </location>
</feature>
<evidence type="ECO:0000313" key="3">
    <source>
        <dbReference type="EnsemblPlants" id="cds.novel_model_3786_5bd9a17a"/>
    </source>
</evidence>
<reference evidence="3" key="2">
    <citation type="submission" date="2021-03" db="UniProtKB">
        <authorList>
            <consortium name="EnsemblPlants"/>
        </authorList>
    </citation>
    <scope>IDENTIFICATION</scope>
</reference>
<sequence length="227" mass="25691">MYDREHSKIGFWKTNCSELWERLHITGSPPTMAPAPVEKNSSTEVPPTLAPNESPDYVLPEDHQIGKITFEVSFNISYSDLKPHMTELVEYIAPELDVNISQVQVLNFTSSTNYTVIRLAILPAGSADFISNTTAVSVIAHLAEHGIQLPATFSGYKLVGWNIVPKVKRKWWHQEYLVVILAILVTLFIGLSAFGMWFIWRRRQQALISYKPVNSAVIEQELQLQPL</sequence>
<keyword evidence="2" id="KW-1133">Transmembrane helix</keyword>